<organism evidence="2 3">
    <name type="scientific">Lactuca saligna</name>
    <name type="common">Willowleaf lettuce</name>
    <dbReference type="NCBI Taxonomy" id="75948"/>
    <lineage>
        <taxon>Eukaryota</taxon>
        <taxon>Viridiplantae</taxon>
        <taxon>Streptophyta</taxon>
        <taxon>Embryophyta</taxon>
        <taxon>Tracheophyta</taxon>
        <taxon>Spermatophyta</taxon>
        <taxon>Magnoliopsida</taxon>
        <taxon>eudicotyledons</taxon>
        <taxon>Gunneridae</taxon>
        <taxon>Pentapetalae</taxon>
        <taxon>asterids</taxon>
        <taxon>campanulids</taxon>
        <taxon>Asterales</taxon>
        <taxon>Asteraceae</taxon>
        <taxon>Cichorioideae</taxon>
        <taxon>Cichorieae</taxon>
        <taxon>Lactucinae</taxon>
        <taxon>Lactuca</taxon>
    </lineage>
</organism>
<dbReference type="SUPFAM" id="SSF53098">
    <property type="entry name" value="Ribonuclease H-like"/>
    <property type="match status" value="1"/>
</dbReference>
<dbReference type="EMBL" id="OX465085">
    <property type="protein sequence ID" value="CAI9303175.1"/>
    <property type="molecule type" value="Genomic_DNA"/>
</dbReference>
<protein>
    <recommendedName>
        <fullName evidence="1">HAT C-terminal dimerisation domain-containing protein</fullName>
    </recommendedName>
</protein>
<dbReference type="GO" id="GO:0046983">
    <property type="term" value="F:protein dimerization activity"/>
    <property type="evidence" value="ECO:0007669"/>
    <property type="project" value="InterPro"/>
</dbReference>
<dbReference type="PANTHER" id="PTHR46481:SF7">
    <property type="entry name" value="ZINC FINGER BED DOMAIN-CONTAINING PROTEIN RICESLEEPER 2-LIKE"/>
    <property type="match status" value="1"/>
</dbReference>
<keyword evidence="3" id="KW-1185">Reference proteome</keyword>
<evidence type="ECO:0000259" key="1">
    <source>
        <dbReference type="Pfam" id="PF05699"/>
    </source>
</evidence>
<reference evidence="2" key="1">
    <citation type="submission" date="2023-04" db="EMBL/GenBank/DDBJ databases">
        <authorList>
            <person name="Vijverberg K."/>
            <person name="Xiong W."/>
            <person name="Schranz E."/>
        </authorList>
    </citation>
    <scope>NUCLEOTIDE SEQUENCE</scope>
</reference>
<name>A0AA36ERI7_LACSI</name>
<evidence type="ECO:0000313" key="3">
    <source>
        <dbReference type="Proteomes" id="UP001177003"/>
    </source>
</evidence>
<dbReference type="PANTHER" id="PTHR46481">
    <property type="entry name" value="ZINC FINGER BED DOMAIN-CONTAINING PROTEIN 4"/>
    <property type="match status" value="1"/>
</dbReference>
<dbReference type="InterPro" id="IPR052035">
    <property type="entry name" value="ZnF_BED_domain_contain"/>
</dbReference>
<gene>
    <name evidence="2" type="ORF">LSALG_LOCUS41630</name>
</gene>
<sequence length="316" mass="37058">MVVTAHFIDKDWVMHKRVINFKSLDSHRGEDIGRTLLPCLEECGINNVMTITVDNAILNDKAIEFLMKKLRNLYDGGKQLHVRCMAHILNLIVKDGFDEHQSSIKCMQKAVRYIRNSTQRIQRFKECMKELNVESKKFLCNDSPTRWNSTYELLKIAVELEKVFGMFSVKDPRLKFEFLQQAFEKLIKLKNTREPPIFNSEVTLKAKALIRDIEKKIENFFNFYKAKFDNTESSQSQTRAQEDVVMFDDENNFMGDLIVKSDYPLASTETELTQYQNERSVKYNKDFDILIWWKQNASFYPILDRMAKGGNVSGRK</sequence>
<dbReference type="Proteomes" id="UP001177003">
    <property type="component" value="Chromosome 9"/>
</dbReference>
<feature type="domain" description="HAT C-terminal dimerisation" evidence="1">
    <location>
        <begin position="271"/>
        <end position="308"/>
    </location>
</feature>
<dbReference type="AlphaFoldDB" id="A0AA36ERI7"/>
<proteinExistence type="predicted"/>
<dbReference type="Pfam" id="PF05699">
    <property type="entry name" value="Dimer_Tnp_hAT"/>
    <property type="match status" value="1"/>
</dbReference>
<dbReference type="InterPro" id="IPR012337">
    <property type="entry name" value="RNaseH-like_sf"/>
</dbReference>
<dbReference type="InterPro" id="IPR008906">
    <property type="entry name" value="HATC_C_dom"/>
</dbReference>
<evidence type="ECO:0000313" key="2">
    <source>
        <dbReference type="EMBL" id="CAI9303175.1"/>
    </source>
</evidence>
<accession>A0AA36ERI7</accession>